<dbReference type="PANTHER" id="PTHR43390">
    <property type="entry name" value="SIGNAL PEPTIDASE I"/>
    <property type="match status" value="1"/>
</dbReference>
<dbReference type="Pfam" id="PF10502">
    <property type="entry name" value="Peptidase_S26"/>
    <property type="match status" value="1"/>
</dbReference>
<dbReference type="PROSITE" id="PS00760">
    <property type="entry name" value="SPASE_I_2"/>
    <property type="match status" value="1"/>
</dbReference>
<organism evidence="14 15">
    <name type="scientific">Terribacillus halophilus</name>
    <dbReference type="NCBI Taxonomy" id="361279"/>
    <lineage>
        <taxon>Bacteria</taxon>
        <taxon>Bacillati</taxon>
        <taxon>Bacillota</taxon>
        <taxon>Bacilli</taxon>
        <taxon>Bacillales</taxon>
        <taxon>Bacillaceae</taxon>
        <taxon>Terribacillus</taxon>
    </lineage>
</organism>
<dbReference type="OrthoDB" id="9802919at2"/>
<evidence type="ECO:0000313" key="15">
    <source>
        <dbReference type="Proteomes" id="UP000198666"/>
    </source>
</evidence>
<keyword evidence="9 12" id="KW-1133">Transmembrane helix</keyword>
<feature type="active site" evidence="11">
    <location>
        <position position="39"/>
    </location>
</feature>
<comment type="subcellular location">
    <subcellularLocation>
        <location evidence="2">Cell membrane</location>
        <topology evidence="2">Single-pass type II membrane protein</topology>
    </subcellularLocation>
    <subcellularLocation>
        <location evidence="12">Membrane</location>
        <topology evidence="12">Single-pass type II membrane protein</topology>
    </subcellularLocation>
</comment>
<dbReference type="GO" id="GO:0005886">
    <property type="term" value="C:plasma membrane"/>
    <property type="evidence" value="ECO:0007669"/>
    <property type="project" value="UniProtKB-SubCell"/>
</dbReference>
<protein>
    <recommendedName>
        <fullName evidence="4 12">Signal peptidase I</fullName>
        <ecNumber evidence="4 12">3.4.21.89</ecNumber>
    </recommendedName>
</protein>
<dbReference type="InterPro" id="IPR000223">
    <property type="entry name" value="Pept_S26A_signal_pept_1"/>
</dbReference>
<evidence type="ECO:0000256" key="1">
    <source>
        <dbReference type="ARBA" id="ARBA00000677"/>
    </source>
</evidence>
<reference evidence="15" key="1">
    <citation type="submission" date="2016-10" db="EMBL/GenBank/DDBJ databases">
        <authorList>
            <person name="Varghese N."/>
            <person name="Submissions S."/>
        </authorList>
    </citation>
    <scope>NUCLEOTIDE SEQUENCE [LARGE SCALE GENOMIC DNA]</scope>
    <source>
        <strain evidence="15">DSM 21620</strain>
    </source>
</reference>
<dbReference type="CDD" id="cd06530">
    <property type="entry name" value="S26_SPase_I"/>
    <property type="match status" value="1"/>
</dbReference>
<keyword evidence="7 12" id="KW-0812">Transmembrane</keyword>
<comment type="similarity">
    <text evidence="3 12">Belongs to the peptidase S26 family.</text>
</comment>
<gene>
    <name evidence="14" type="ORF">SAMN05421663_103211</name>
</gene>
<evidence type="ECO:0000256" key="7">
    <source>
        <dbReference type="ARBA" id="ARBA00022692"/>
    </source>
</evidence>
<evidence type="ECO:0000313" key="14">
    <source>
        <dbReference type="EMBL" id="SDC63752.1"/>
    </source>
</evidence>
<sequence length="185" mass="21096">MAKKKNEWLDWLKALIIAVIIAVVVRMFLFAPIVVDGPSMQPTLHDNDFMIVNKINYRFGEPERKDIIVFHATESKDYIKRVIGVPGDHVEMIDDTLYINGEIVEEPYLESEKASLTDGGNLTNDFTLEDLPGNYEEIPEGYVLVLGDNRRNSTDSRYIGLIPEEQIVGKVQLTFWPLDRIGLTK</sequence>
<dbReference type="GO" id="GO:0006465">
    <property type="term" value="P:signal peptide processing"/>
    <property type="evidence" value="ECO:0007669"/>
    <property type="project" value="InterPro"/>
</dbReference>
<keyword evidence="6 12" id="KW-0645">Protease</keyword>
<evidence type="ECO:0000256" key="3">
    <source>
        <dbReference type="ARBA" id="ARBA00009370"/>
    </source>
</evidence>
<dbReference type="InterPro" id="IPR019533">
    <property type="entry name" value="Peptidase_S26"/>
</dbReference>
<dbReference type="PANTHER" id="PTHR43390:SF1">
    <property type="entry name" value="CHLOROPLAST PROCESSING PEPTIDASE"/>
    <property type="match status" value="1"/>
</dbReference>
<dbReference type="EMBL" id="FMZB01000003">
    <property type="protein sequence ID" value="SDC63752.1"/>
    <property type="molecule type" value="Genomic_DNA"/>
</dbReference>
<keyword evidence="8 12" id="KW-0378">Hydrolase</keyword>
<dbReference type="PROSITE" id="PS00761">
    <property type="entry name" value="SPASE_I_3"/>
    <property type="match status" value="1"/>
</dbReference>
<dbReference type="STRING" id="361279.SAMN05421663_103211"/>
<dbReference type="InterPro" id="IPR036286">
    <property type="entry name" value="LexA/Signal_pep-like_sf"/>
</dbReference>
<evidence type="ECO:0000256" key="9">
    <source>
        <dbReference type="ARBA" id="ARBA00022989"/>
    </source>
</evidence>
<dbReference type="InterPro" id="IPR019758">
    <property type="entry name" value="Pept_S26A_signal_pept_1_CS"/>
</dbReference>
<dbReference type="EC" id="3.4.21.89" evidence="4 12"/>
<evidence type="ECO:0000256" key="10">
    <source>
        <dbReference type="ARBA" id="ARBA00023136"/>
    </source>
</evidence>
<evidence type="ECO:0000259" key="13">
    <source>
        <dbReference type="Pfam" id="PF10502"/>
    </source>
</evidence>
<dbReference type="RefSeq" id="WP_093726615.1">
    <property type="nucleotide sequence ID" value="NZ_FMZB01000003.1"/>
</dbReference>
<evidence type="ECO:0000256" key="2">
    <source>
        <dbReference type="ARBA" id="ARBA00004401"/>
    </source>
</evidence>
<evidence type="ECO:0000256" key="12">
    <source>
        <dbReference type="RuleBase" id="RU362042"/>
    </source>
</evidence>
<evidence type="ECO:0000256" key="11">
    <source>
        <dbReference type="PIRSR" id="PIRSR600223-1"/>
    </source>
</evidence>
<proteinExistence type="inferred from homology"/>
<dbReference type="SUPFAM" id="SSF51306">
    <property type="entry name" value="LexA/Signal peptidase"/>
    <property type="match status" value="1"/>
</dbReference>
<accession>A0A1G6N7B7</accession>
<dbReference type="AlphaFoldDB" id="A0A1G6N7B7"/>
<dbReference type="GO" id="GO:0004252">
    <property type="term" value="F:serine-type endopeptidase activity"/>
    <property type="evidence" value="ECO:0007669"/>
    <property type="project" value="InterPro"/>
</dbReference>
<evidence type="ECO:0000256" key="5">
    <source>
        <dbReference type="ARBA" id="ARBA00022475"/>
    </source>
</evidence>
<keyword evidence="10 12" id="KW-0472">Membrane</keyword>
<dbReference type="NCBIfam" id="TIGR02227">
    <property type="entry name" value="sigpep_I_bact"/>
    <property type="match status" value="1"/>
</dbReference>
<feature type="active site" evidence="11">
    <location>
        <position position="80"/>
    </location>
</feature>
<name>A0A1G6N7B7_9BACI</name>
<keyword evidence="5" id="KW-1003">Cell membrane</keyword>
<feature type="domain" description="Peptidase S26" evidence="13">
    <location>
        <begin position="8"/>
        <end position="176"/>
    </location>
</feature>
<evidence type="ECO:0000256" key="8">
    <source>
        <dbReference type="ARBA" id="ARBA00022801"/>
    </source>
</evidence>
<evidence type="ECO:0000256" key="6">
    <source>
        <dbReference type="ARBA" id="ARBA00022670"/>
    </source>
</evidence>
<evidence type="ECO:0000256" key="4">
    <source>
        <dbReference type="ARBA" id="ARBA00013208"/>
    </source>
</evidence>
<dbReference type="Proteomes" id="UP000198666">
    <property type="component" value="Unassembled WGS sequence"/>
</dbReference>
<keyword evidence="15" id="KW-1185">Reference proteome</keyword>
<comment type="catalytic activity">
    <reaction evidence="1 12">
        <text>Cleavage of hydrophobic, N-terminal signal or leader sequences from secreted and periplasmic proteins.</text>
        <dbReference type="EC" id="3.4.21.89"/>
    </reaction>
</comment>
<dbReference type="InterPro" id="IPR019757">
    <property type="entry name" value="Pept_S26A_signal_pept_1_Lys-AS"/>
</dbReference>
<dbReference type="FunFam" id="2.10.109.10:FF:000008">
    <property type="entry name" value="Signal peptidase I"/>
    <property type="match status" value="1"/>
</dbReference>
<dbReference type="GO" id="GO:0009003">
    <property type="term" value="F:signal peptidase activity"/>
    <property type="evidence" value="ECO:0007669"/>
    <property type="project" value="UniProtKB-EC"/>
</dbReference>
<feature type="transmembrane region" description="Helical" evidence="12">
    <location>
        <begin position="12"/>
        <end position="35"/>
    </location>
</feature>
<dbReference type="PRINTS" id="PR00727">
    <property type="entry name" value="LEADERPTASE"/>
</dbReference>
<dbReference type="Gene3D" id="2.10.109.10">
    <property type="entry name" value="Umud Fragment, subunit A"/>
    <property type="match status" value="1"/>
</dbReference>